<evidence type="ECO:0000313" key="1">
    <source>
        <dbReference type="EMBL" id="RUP52123.1"/>
    </source>
</evidence>
<sequence>MLLRAVKEFPEQQSWFTGGVDYLRGHHCWMSMRMTVGSLSILITALCASRGQRASHPHINLRKHYL</sequence>
<dbReference type="Proteomes" id="UP000268093">
    <property type="component" value="Unassembled WGS sequence"/>
</dbReference>
<keyword evidence="2" id="KW-1185">Reference proteome</keyword>
<protein>
    <submittedName>
        <fullName evidence="1">Uncharacterized protein</fullName>
    </submittedName>
</protein>
<name>A0A433DMP1_9FUNG</name>
<reference evidence="1 2" key="1">
    <citation type="journal article" date="2018" name="New Phytol.">
        <title>Phylogenomics of Endogonaceae and evolution of mycorrhizas within Mucoromycota.</title>
        <authorList>
            <person name="Chang Y."/>
            <person name="Desiro A."/>
            <person name="Na H."/>
            <person name="Sandor L."/>
            <person name="Lipzen A."/>
            <person name="Clum A."/>
            <person name="Barry K."/>
            <person name="Grigoriev I.V."/>
            <person name="Martin F.M."/>
            <person name="Stajich J.E."/>
            <person name="Smith M.E."/>
            <person name="Bonito G."/>
            <person name="Spatafora J.W."/>
        </authorList>
    </citation>
    <scope>NUCLEOTIDE SEQUENCE [LARGE SCALE GENOMIC DNA]</scope>
    <source>
        <strain evidence="1 2">GMNB39</strain>
    </source>
</reference>
<gene>
    <name evidence="1" type="ORF">BC936DRAFT_140883</name>
</gene>
<evidence type="ECO:0000313" key="2">
    <source>
        <dbReference type="Proteomes" id="UP000268093"/>
    </source>
</evidence>
<accession>A0A433DMP1</accession>
<proteinExistence type="predicted"/>
<dbReference type="AlphaFoldDB" id="A0A433DMP1"/>
<organism evidence="1 2">
    <name type="scientific">Jimgerdemannia flammicorona</name>
    <dbReference type="NCBI Taxonomy" id="994334"/>
    <lineage>
        <taxon>Eukaryota</taxon>
        <taxon>Fungi</taxon>
        <taxon>Fungi incertae sedis</taxon>
        <taxon>Mucoromycota</taxon>
        <taxon>Mucoromycotina</taxon>
        <taxon>Endogonomycetes</taxon>
        <taxon>Endogonales</taxon>
        <taxon>Endogonaceae</taxon>
        <taxon>Jimgerdemannia</taxon>
    </lineage>
</organism>
<comment type="caution">
    <text evidence="1">The sequence shown here is derived from an EMBL/GenBank/DDBJ whole genome shotgun (WGS) entry which is preliminary data.</text>
</comment>
<dbReference type="EMBL" id="RBNI01000182">
    <property type="protein sequence ID" value="RUP52123.1"/>
    <property type="molecule type" value="Genomic_DNA"/>
</dbReference>